<dbReference type="Gene3D" id="3.40.630.30">
    <property type="match status" value="1"/>
</dbReference>
<keyword evidence="4" id="KW-1185">Reference proteome</keyword>
<protein>
    <recommendedName>
        <fullName evidence="2">Pre-nudix hydrolase domain-containing protein</fullName>
    </recommendedName>
</protein>
<organism evidence="3 4">
    <name type="scientific">Fraxinus pennsylvanica</name>
    <dbReference type="NCBI Taxonomy" id="56036"/>
    <lineage>
        <taxon>Eukaryota</taxon>
        <taxon>Viridiplantae</taxon>
        <taxon>Streptophyta</taxon>
        <taxon>Embryophyta</taxon>
        <taxon>Tracheophyta</taxon>
        <taxon>Spermatophyta</taxon>
        <taxon>Magnoliopsida</taxon>
        <taxon>eudicotyledons</taxon>
        <taxon>Gunneridae</taxon>
        <taxon>Pentapetalae</taxon>
        <taxon>asterids</taxon>
        <taxon>lamiids</taxon>
        <taxon>Lamiales</taxon>
        <taxon>Oleaceae</taxon>
        <taxon>Oleeae</taxon>
        <taxon>Fraxinus</taxon>
    </lineage>
</organism>
<evidence type="ECO:0000259" key="2">
    <source>
        <dbReference type="Pfam" id="PF18290"/>
    </source>
</evidence>
<evidence type="ECO:0000313" key="4">
    <source>
        <dbReference type="Proteomes" id="UP000834106"/>
    </source>
</evidence>
<feature type="domain" description="Pre-nudix hydrolase" evidence="2">
    <location>
        <begin position="22"/>
        <end position="60"/>
    </location>
</feature>
<dbReference type="EMBL" id="OU503055">
    <property type="protein sequence ID" value="CAI9783987.1"/>
    <property type="molecule type" value="Genomic_DNA"/>
</dbReference>
<feature type="transmembrane region" description="Helical" evidence="1">
    <location>
        <begin position="98"/>
        <end position="117"/>
    </location>
</feature>
<accession>A0AAD2E9N8</accession>
<dbReference type="InterPro" id="IPR040618">
    <property type="entry name" value="Pre-Nudix"/>
</dbReference>
<keyword evidence="1" id="KW-0472">Membrane</keyword>
<dbReference type="AlphaFoldDB" id="A0AAD2E9N8"/>
<reference evidence="3" key="1">
    <citation type="submission" date="2023-05" db="EMBL/GenBank/DDBJ databases">
        <authorList>
            <person name="Huff M."/>
        </authorList>
    </citation>
    <scope>NUCLEOTIDE SEQUENCE</scope>
</reference>
<proteinExistence type="predicted"/>
<sequence>MSSSSASQVLPEKQNQQVERILKARNDEYGGVMVEMTNEPMEAGVFLCLLRASLSHWRQQWEFKIFGAEDLQKLPTFHPVKPWYCFELGLISGMRQKGVKSIFLGLLVYVLVISAAADVKHLNI</sequence>
<keyword evidence="1" id="KW-1133">Transmembrane helix</keyword>
<gene>
    <name evidence="3" type="ORF">FPE_LOCUS31417</name>
</gene>
<dbReference type="Pfam" id="PF18290">
    <property type="entry name" value="Nudix_hydro"/>
    <property type="match status" value="1"/>
</dbReference>
<evidence type="ECO:0000313" key="3">
    <source>
        <dbReference type="EMBL" id="CAI9783987.1"/>
    </source>
</evidence>
<dbReference type="Proteomes" id="UP000834106">
    <property type="component" value="Chromosome 20"/>
</dbReference>
<name>A0AAD2E9N8_9LAMI</name>
<evidence type="ECO:0000256" key="1">
    <source>
        <dbReference type="SAM" id="Phobius"/>
    </source>
</evidence>
<keyword evidence="1" id="KW-0812">Transmembrane</keyword>